<dbReference type="STRING" id="1265313.HRUBRA_02315"/>
<evidence type="ECO:0000256" key="2">
    <source>
        <dbReference type="ARBA" id="ARBA00022769"/>
    </source>
</evidence>
<evidence type="ECO:0000256" key="1">
    <source>
        <dbReference type="ARBA" id="ARBA00022763"/>
    </source>
</evidence>
<evidence type="ECO:0000259" key="10">
    <source>
        <dbReference type="PROSITE" id="PS50164"/>
    </source>
</evidence>
<evidence type="ECO:0000256" key="6">
    <source>
        <dbReference type="ARBA" id="ARBA00023236"/>
    </source>
</evidence>
<dbReference type="Proteomes" id="UP000029640">
    <property type="component" value="Unassembled WGS sequence"/>
</dbReference>
<evidence type="ECO:0000256" key="7">
    <source>
        <dbReference type="ARBA" id="ARBA00040756"/>
    </source>
</evidence>
<dbReference type="InterPro" id="IPR000305">
    <property type="entry name" value="GIY-YIG_endonuc"/>
</dbReference>
<dbReference type="OrthoDB" id="9803913at2"/>
<dbReference type="InterPro" id="IPR035901">
    <property type="entry name" value="GIY-YIG_endonuc_sf"/>
</dbReference>
<dbReference type="InterPro" id="IPR047296">
    <property type="entry name" value="GIY-YIG_UvrC_Cho"/>
</dbReference>
<dbReference type="HOGENOM" id="CLU_054721_0_0_6"/>
<dbReference type="GO" id="GO:0016787">
    <property type="term" value="F:hydrolase activity"/>
    <property type="evidence" value="ECO:0007669"/>
    <property type="project" value="UniProtKB-KW"/>
</dbReference>
<dbReference type="AlphaFoldDB" id="A0A095VPS6"/>
<dbReference type="GO" id="GO:0006289">
    <property type="term" value="P:nucleotide-excision repair"/>
    <property type="evidence" value="ECO:0007669"/>
    <property type="project" value="InterPro"/>
</dbReference>
<dbReference type="RefSeq" id="WP_144244376.1">
    <property type="nucleotide sequence ID" value="NZ_KN234750.1"/>
</dbReference>
<keyword evidence="3" id="KW-0378">Hydrolase</keyword>
<accession>A0A095VPS6</accession>
<proteinExistence type="predicted"/>
<organism evidence="11 12">
    <name type="scientific">Pseudohaliea rubra DSM 19751</name>
    <dbReference type="NCBI Taxonomy" id="1265313"/>
    <lineage>
        <taxon>Bacteria</taxon>
        <taxon>Pseudomonadati</taxon>
        <taxon>Pseudomonadota</taxon>
        <taxon>Gammaproteobacteria</taxon>
        <taxon>Cellvibrionales</taxon>
        <taxon>Halieaceae</taxon>
        <taxon>Pseudohaliea</taxon>
    </lineage>
</organism>
<dbReference type="SMART" id="SM00465">
    <property type="entry name" value="GIYc"/>
    <property type="match status" value="1"/>
</dbReference>
<dbReference type="SUPFAM" id="SSF82771">
    <property type="entry name" value="GIY-YIG endonuclease"/>
    <property type="match status" value="1"/>
</dbReference>
<keyword evidence="4" id="KW-0267">Excision nuclease</keyword>
<evidence type="ECO:0000256" key="8">
    <source>
        <dbReference type="ARBA" id="ARBA00042138"/>
    </source>
</evidence>
<feature type="domain" description="GIY-YIG" evidence="10">
    <location>
        <begin position="27"/>
        <end position="105"/>
    </location>
</feature>
<evidence type="ECO:0000256" key="5">
    <source>
        <dbReference type="ARBA" id="ARBA00023204"/>
    </source>
</evidence>
<keyword evidence="2" id="KW-0228">DNA excision</keyword>
<dbReference type="PANTHER" id="PTHR30562">
    <property type="entry name" value="UVRC/OXIDOREDUCTASE"/>
    <property type="match status" value="1"/>
</dbReference>
<evidence type="ECO:0000256" key="3">
    <source>
        <dbReference type="ARBA" id="ARBA00022801"/>
    </source>
</evidence>
<name>A0A095VPS6_9GAMM</name>
<dbReference type="GO" id="GO:0009380">
    <property type="term" value="C:excinuclease repair complex"/>
    <property type="evidence" value="ECO:0007669"/>
    <property type="project" value="TreeGrafter"/>
</dbReference>
<keyword evidence="12" id="KW-1185">Reference proteome</keyword>
<dbReference type="CDD" id="cd10434">
    <property type="entry name" value="GIY-YIG_UvrC_Cho"/>
    <property type="match status" value="1"/>
</dbReference>
<dbReference type="GO" id="GO:0009432">
    <property type="term" value="P:SOS response"/>
    <property type="evidence" value="ECO:0007669"/>
    <property type="project" value="UniProtKB-KW"/>
</dbReference>
<dbReference type="Pfam" id="PF01541">
    <property type="entry name" value="GIY-YIG"/>
    <property type="match status" value="1"/>
</dbReference>
<dbReference type="eggNOG" id="COG0322">
    <property type="taxonomic scope" value="Bacteria"/>
</dbReference>
<keyword evidence="1" id="KW-0227">DNA damage</keyword>
<evidence type="ECO:0000313" key="11">
    <source>
        <dbReference type="EMBL" id="KGE03083.1"/>
    </source>
</evidence>
<evidence type="ECO:0000256" key="4">
    <source>
        <dbReference type="ARBA" id="ARBA00022881"/>
    </source>
</evidence>
<comment type="caution">
    <text evidence="11">The sequence shown here is derived from an EMBL/GenBank/DDBJ whole genome shotgun (WGS) entry which is preliminary data.</text>
</comment>
<keyword evidence="6" id="KW-0742">SOS response</keyword>
<evidence type="ECO:0000256" key="9">
    <source>
        <dbReference type="ARBA" id="ARBA00042732"/>
    </source>
</evidence>
<dbReference type="PROSITE" id="PS50164">
    <property type="entry name" value="GIY_YIG"/>
    <property type="match status" value="1"/>
</dbReference>
<gene>
    <name evidence="11" type="ORF">HRUBRA_02315</name>
</gene>
<sequence length="313" mass="34268">MESPPDTIRLTRRGRPLAGTGAADLPACAGVYRFFDRGGALLYVGKSIDLRSRVSTHLRAARSPGREQRMLHALARIDCEPCAGELGALLRENAAIKAELPLYNRRQRRPRRLWTLQLTPGPGGFLQPAATCFPDGEALADAPLGLYHSEQQAAARLRTLARAEGLCVRVLGLEGGRGPCFQFQLRRCRGACAGKESAAAHNARLRAALADQRLAAWPFEDALLLEERALRPAPGQPRQQWHVIRDWSYLGSFTRRDSARRIAGARSGPVDRDTYHILLGALRRGAVALRCAATDRCLDNPFGGRPDRDEGAA</sequence>
<dbReference type="PANTHER" id="PTHR30562:SF10">
    <property type="entry name" value="EXCINUCLEASE CHO"/>
    <property type="match status" value="1"/>
</dbReference>
<dbReference type="Gene3D" id="3.40.1440.10">
    <property type="entry name" value="GIY-YIG endonuclease"/>
    <property type="match status" value="1"/>
</dbReference>
<dbReference type="GO" id="GO:0004518">
    <property type="term" value="F:nuclease activity"/>
    <property type="evidence" value="ECO:0007669"/>
    <property type="project" value="UniProtKB-KW"/>
</dbReference>
<dbReference type="EMBL" id="AUVB01000070">
    <property type="protein sequence ID" value="KGE03083.1"/>
    <property type="molecule type" value="Genomic_DNA"/>
</dbReference>
<keyword evidence="5" id="KW-0234">DNA repair</keyword>
<dbReference type="InterPro" id="IPR050066">
    <property type="entry name" value="UvrABC_protein_C"/>
</dbReference>
<evidence type="ECO:0000313" key="12">
    <source>
        <dbReference type="Proteomes" id="UP000029640"/>
    </source>
</evidence>
<reference evidence="11 12" key="1">
    <citation type="journal article" date="2014" name="Genome Announc.">
        <title>Genome Sequence of Gammaproteobacterial Pseudohaliea rubra Type Strain DSM 19751, Isolated from Coastal Seawater of the Mediterranean Sea.</title>
        <authorList>
            <person name="Spring S."/>
            <person name="Fiebig A."/>
            <person name="Riedel T."/>
            <person name="Goker M."/>
            <person name="Klenk H.P."/>
        </authorList>
    </citation>
    <scope>NUCLEOTIDE SEQUENCE [LARGE SCALE GENOMIC DNA]</scope>
    <source>
        <strain evidence="11 12">DSM 19751</strain>
    </source>
</reference>
<protein>
    <recommendedName>
        <fullName evidence="7">Excinuclease cho</fullName>
    </recommendedName>
    <alternativeName>
        <fullName evidence="9">Endonuclease cho</fullName>
    </alternativeName>
    <alternativeName>
        <fullName evidence="8">UvrC homolog protein</fullName>
    </alternativeName>
</protein>